<dbReference type="EMBL" id="JBEPMA010000004">
    <property type="protein sequence ID" value="MET3617349.1"/>
    <property type="molecule type" value="Genomic_DNA"/>
</dbReference>
<feature type="binding site" evidence="6">
    <location>
        <position position="79"/>
    </location>
    <ligand>
        <name>S-adenosyl-L-methionine</name>
        <dbReference type="ChEBI" id="CHEBI:59789"/>
    </ligand>
</feature>
<evidence type="ECO:0000256" key="3">
    <source>
        <dbReference type="ARBA" id="ARBA00022603"/>
    </source>
</evidence>
<gene>
    <name evidence="6" type="primary">rsmH</name>
    <name evidence="7" type="ORF">ABID14_000978</name>
</gene>
<dbReference type="PIRSF" id="PIRSF004486">
    <property type="entry name" value="MraW"/>
    <property type="match status" value="1"/>
</dbReference>
<feature type="binding site" evidence="6">
    <location>
        <position position="100"/>
    </location>
    <ligand>
        <name>S-adenosyl-L-methionine</name>
        <dbReference type="ChEBI" id="CHEBI:59789"/>
    </ligand>
</feature>
<dbReference type="InterPro" id="IPR023397">
    <property type="entry name" value="SAM-dep_MeTrfase_MraW_recog"/>
</dbReference>
<evidence type="ECO:0000256" key="5">
    <source>
        <dbReference type="ARBA" id="ARBA00022691"/>
    </source>
</evidence>
<dbReference type="RefSeq" id="WP_354367712.1">
    <property type="nucleotide sequence ID" value="NZ_JBEPMA010000004.1"/>
</dbReference>
<dbReference type="HAMAP" id="MF_01007">
    <property type="entry name" value="16SrRNA_methyltr_H"/>
    <property type="match status" value="1"/>
</dbReference>
<keyword evidence="5 6" id="KW-0949">S-adenosyl-L-methionine</keyword>
<feature type="binding site" evidence="6">
    <location>
        <begin position="33"/>
        <end position="35"/>
    </location>
    <ligand>
        <name>S-adenosyl-L-methionine</name>
        <dbReference type="ChEBI" id="CHEBI:59789"/>
    </ligand>
</feature>
<accession>A0ABV2JC51</accession>
<dbReference type="NCBIfam" id="TIGR00006">
    <property type="entry name" value="16S rRNA (cytosine(1402)-N(4))-methyltransferase RsmH"/>
    <property type="match status" value="1"/>
</dbReference>
<evidence type="ECO:0000313" key="8">
    <source>
        <dbReference type="Proteomes" id="UP001549162"/>
    </source>
</evidence>
<feature type="binding site" evidence="6">
    <location>
        <position position="107"/>
    </location>
    <ligand>
        <name>S-adenosyl-L-methionine</name>
        <dbReference type="ChEBI" id="CHEBI:59789"/>
    </ligand>
</feature>
<name>A0ABV2JC51_9FIRM</name>
<keyword evidence="2 6" id="KW-0698">rRNA processing</keyword>
<reference evidence="7 8" key="1">
    <citation type="submission" date="2024-06" db="EMBL/GenBank/DDBJ databases">
        <title>Genomic Encyclopedia of Type Strains, Phase IV (KMG-IV): sequencing the most valuable type-strain genomes for metagenomic binning, comparative biology and taxonomic classification.</title>
        <authorList>
            <person name="Goeker M."/>
        </authorList>
    </citation>
    <scope>NUCLEOTIDE SEQUENCE [LARGE SCALE GENOMIC DNA]</scope>
    <source>
        <strain evidence="7 8">DSM 21460</strain>
    </source>
</reference>
<sequence length="319" mass="36671">MDFVHKSVLLNETIEGLNVRKEKIYLDGTLGGAGHSFEICKLLNNTGLLIGIDQDSRAIEESKEKLSDFNNVRLFNYNYLNFEKALEQLHIEKIDGVLLDLGVSSYQFDNPERGFSYRYDAPLDMRMDKDKDLNARVIINTYSEDDLTRIISSYGEEKWAQRIAKFIVDSRKIKTIDTTFELVEIIKNAIPVGARRNGPHPAKRTFQALRIETNSELDVLKNSIYKFVSHLNPKGRIAIISFHSLEDRIVKEAFKYLEKDCICPPNAPICTCDKKKEVKIITRKPITASKEELSLNNRSHSAKLRVAEKVEVKNEKKYR</sequence>
<dbReference type="InterPro" id="IPR002903">
    <property type="entry name" value="RsmH"/>
</dbReference>
<keyword evidence="4 6" id="KW-0808">Transferase</keyword>
<dbReference type="PANTHER" id="PTHR11265:SF0">
    <property type="entry name" value="12S RRNA N4-METHYLCYTIDINE METHYLTRANSFERASE"/>
    <property type="match status" value="1"/>
</dbReference>
<comment type="similarity">
    <text evidence="1 6">Belongs to the methyltransferase superfamily. RsmH family.</text>
</comment>
<protein>
    <recommendedName>
        <fullName evidence="6">Ribosomal RNA small subunit methyltransferase H</fullName>
        <ecNumber evidence="6">2.1.1.199</ecNumber>
    </recommendedName>
    <alternativeName>
        <fullName evidence="6">16S rRNA m(4)C1402 methyltransferase</fullName>
    </alternativeName>
    <alternativeName>
        <fullName evidence="6">rRNA (cytosine-N(4)-)-methyltransferase RsmH</fullName>
    </alternativeName>
</protein>
<evidence type="ECO:0000256" key="4">
    <source>
        <dbReference type="ARBA" id="ARBA00022679"/>
    </source>
</evidence>
<dbReference type="GO" id="GO:0032259">
    <property type="term" value="P:methylation"/>
    <property type="evidence" value="ECO:0007669"/>
    <property type="project" value="UniProtKB-KW"/>
</dbReference>
<keyword evidence="6" id="KW-0963">Cytoplasm</keyword>
<evidence type="ECO:0000256" key="1">
    <source>
        <dbReference type="ARBA" id="ARBA00010396"/>
    </source>
</evidence>
<comment type="caution">
    <text evidence="7">The sequence shown here is derived from an EMBL/GenBank/DDBJ whole genome shotgun (WGS) entry which is preliminary data.</text>
</comment>
<dbReference type="Proteomes" id="UP001549162">
    <property type="component" value="Unassembled WGS sequence"/>
</dbReference>
<dbReference type="Gene3D" id="3.40.50.150">
    <property type="entry name" value="Vaccinia Virus protein VP39"/>
    <property type="match status" value="1"/>
</dbReference>
<keyword evidence="8" id="KW-1185">Reference proteome</keyword>
<dbReference type="Pfam" id="PF01795">
    <property type="entry name" value="Methyltransf_5"/>
    <property type="match status" value="1"/>
</dbReference>
<proteinExistence type="inferred from homology"/>
<dbReference type="GO" id="GO:0008168">
    <property type="term" value="F:methyltransferase activity"/>
    <property type="evidence" value="ECO:0007669"/>
    <property type="project" value="UniProtKB-KW"/>
</dbReference>
<dbReference type="SUPFAM" id="SSF81799">
    <property type="entry name" value="Putative methyltransferase TM0872, insert domain"/>
    <property type="match status" value="1"/>
</dbReference>
<dbReference type="EC" id="2.1.1.199" evidence="6"/>
<dbReference type="SUPFAM" id="SSF53335">
    <property type="entry name" value="S-adenosyl-L-methionine-dependent methyltransferases"/>
    <property type="match status" value="1"/>
</dbReference>
<dbReference type="PANTHER" id="PTHR11265">
    <property type="entry name" value="S-ADENOSYL-METHYLTRANSFERASE MRAW"/>
    <property type="match status" value="1"/>
</dbReference>
<evidence type="ECO:0000256" key="2">
    <source>
        <dbReference type="ARBA" id="ARBA00022552"/>
    </source>
</evidence>
<comment type="function">
    <text evidence="6">Specifically methylates the N4 position of cytidine in position 1402 (C1402) of 16S rRNA.</text>
</comment>
<comment type="subcellular location">
    <subcellularLocation>
        <location evidence="6">Cytoplasm</location>
    </subcellularLocation>
</comment>
<organism evidence="7 8">
    <name type="scientific">Peptoniphilus olsenii</name>
    <dbReference type="NCBI Taxonomy" id="411570"/>
    <lineage>
        <taxon>Bacteria</taxon>
        <taxon>Bacillati</taxon>
        <taxon>Bacillota</taxon>
        <taxon>Tissierellia</taxon>
        <taxon>Tissierellales</taxon>
        <taxon>Peptoniphilaceae</taxon>
        <taxon>Peptoniphilus</taxon>
    </lineage>
</organism>
<evidence type="ECO:0000313" key="7">
    <source>
        <dbReference type="EMBL" id="MET3617349.1"/>
    </source>
</evidence>
<comment type="catalytic activity">
    <reaction evidence="6">
        <text>cytidine(1402) in 16S rRNA + S-adenosyl-L-methionine = N(4)-methylcytidine(1402) in 16S rRNA + S-adenosyl-L-homocysteine + H(+)</text>
        <dbReference type="Rhea" id="RHEA:42928"/>
        <dbReference type="Rhea" id="RHEA-COMP:10286"/>
        <dbReference type="Rhea" id="RHEA-COMP:10287"/>
        <dbReference type="ChEBI" id="CHEBI:15378"/>
        <dbReference type="ChEBI" id="CHEBI:57856"/>
        <dbReference type="ChEBI" id="CHEBI:59789"/>
        <dbReference type="ChEBI" id="CHEBI:74506"/>
        <dbReference type="ChEBI" id="CHEBI:82748"/>
        <dbReference type="EC" id="2.1.1.199"/>
    </reaction>
</comment>
<feature type="binding site" evidence="6">
    <location>
        <position position="53"/>
    </location>
    <ligand>
        <name>S-adenosyl-L-methionine</name>
        <dbReference type="ChEBI" id="CHEBI:59789"/>
    </ligand>
</feature>
<dbReference type="Gene3D" id="1.10.150.170">
    <property type="entry name" value="Putative methyltransferase TM0872, insert domain"/>
    <property type="match status" value="1"/>
</dbReference>
<keyword evidence="3 6" id="KW-0489">Methyltransferase</keyword>
<evidence type="ECO:0000256" key="6">
    <source>
        <dbReference type="HAMAP-Rule" id="MF_01007"/>
    </source>
</evidence>
<dbReference type="InterPro" id="IPR029063">
    <property type="entry name" value="SAM-dependent_MTases_sf"/>
</dbReference>